<sequence>MSDRRKEAEEKMAKAIFISNDCWLCVFDLLAPRQLGLGISMISHRFDFYVDEHFKTRKWTLKFIQIHSKMGENGTKEMEIINCHGKPMPIPQIQMPRKVIAFEHISISYIDRNAIAFLRLFCQLFATCPINLTINTWSDRILKIILRNIWPMLGKNIHVMGLSATHFHRLRQIVPTILNECPSLRIINAYYDGFFTEFPANDNAMASDGQSVAKWLFTPLQSDVPKLFKCSLDMNDGNWSSKIEPFKAAFANASSPVNFIVSVWFEASFAYAFVPFHLTNDETREQLAFKRTNSNRCFLLVRCPIGRDANKWTKWEEEAIKWEIWNQIDILMIDEDQIGDGLLDATPGPSDQQKK</sequence>
<accession>A0ABD2INX5</accession>
<keyword evidence="2" id="KW-1185">Reference proteome</keyword>
<protein>
    <recommendedName>
        <fullName evidence="3">F-box domain-containing protein</fullName>
    </recommendedName>
</protein>
<comment type="caution">
    <text evidence="1">The sequence shown here is derived from an EMBL/GenBank/DDBJ whole genome shotgun (WGS) entry which is preliminary data.</text>
</comment>
<evidence type="ECO:0008006" key="3">
    <source>
        <dbReference type="Google" id="ProtNLM"/>
    </source>
</evidence>
<dbReference type="EMBL" id="JBICBT010001144">
    <property type="protein sequence ID" value="KAL3080896.1"/>
    <property type="molecule type" value="Genomic_DNA"/>
</dbReference>
<organism evidence="1 2">
    <name type="scientific">Heterodera trifolii</name>
    <dbReference type="NCBI Taxonomy" id="157864"/>
    <lineage>
        <taxon>Eukaryota</taxon>
        <taxon>Metazoa</taxon>
        <taxon>Ecdysozoa</taxon>
        <taxon>Nematoda</taxon>
        <taxon>Chromadorea</taxon>
        <taxon>Rhabditida</taxon>
        <taxon>Tylenchina</taxon>
        <taxon>Tylenchomorpha</taxon>
        <taxon>Tylenchoidea</taxon>
        <taxon>Heteroderidae</taxon>
        <taxon>Heteroderinae</taxon>
        <taxon>Heterodera</taxon>
    </lineage>
</organism>
<dbReference type="Proteomes" id="UP001620626">
    <property type="component" value="Unassembled WGS sequence"/>
</dbReference>
<evidence type="ECO:0000313" key="1">
    <source>
        <dbReference type="EMBL" id="KAL3080896.1"/>
    </source>
</evidence>
<dbReference type="AlphaFoldDB" id="A0ABD2INX5"/>
<proteinExistence type="predicted"/>
<reference evidence="1 2" key="1">
    <citation type="submission" date="2024-10" db="EMBL/GenBank/DDBJ databases">
        <authorList>
            <person name="Kim D."/>
        </authorList>
    </citation>
    <scope>NUCLEOTIDE SEQUENCE [LARGE SCALE GENOMIC DNA]</scope>
    <source>
        <strain evidence="1">BH-2024</strain>
    </source>
</reference>
<gene>
    <name evidence="1" type="ORF">niasHT_032924</name>
</gene>
<name>A0ABD2INX5_9BILA</name>
<evidence type="ECO:0000313" key="2">
    <source>
        <dbReference type="Proteomes" id="UP001620626"/>
    </source>
</evidence>